<protein>
    <recommendedName>
        <fullName evidence="3">MULE transposase domain-containing protein</fullName>
    </recommendedName>
</protein>
<dbReference type="OrthoDB" id="5916134at2759"/>
<evidence type="ECO:0008006" key="3">
    <source>
        <dbReference type="Google" id="ProtNLM"/>
    </source>
</evidence>
<dbReference type="AlphaFoldDB" id="A0A0V1B8D7"/>
<keyword evidence="2" id="KW-1185">Reference proteome</keyword>
<dbReference type="InParanoid" id="A0A0V1B8D7"/>
<organism evidence="1 2">
    <name type="scientific">Trichinella spiralis</name>
    <name type="common">Trichina worm</name>
    <dbReference type="NCBI Taxonomy" id="6334"/>
    <lineage>
        <taxon>Eukaryota</taxon>
        <taxon>Metazoa</taxon>
        <taxon>Ecdysozoa</taxon>
        <taxon>Nematoda</taxon>
        <taxon>Enoplea</taxon>
        <taxon>Dorylaimia</taxon>
        <taxon>Trichinellida</taxon>
        <taxon>Trichinellidae</taxon>
        <taxon>Trichinella</taxon>
    </lineage>
</organism>
<dbReference type="EMBL" id="JYDH01000085">
    <property type="protein sequence ID" value="KRY33253.1"/>
    <property type="molecule type" value="Genomic_DNA"/>
</dbReference>
<name>A0A0V1B8D7_TRISP</name>
<accession>A0A0V1B8D7</accession>
<dbReference type="Proteomes" id="UP000054776">
    <property type="component" value="Unassembled WGS sequence"/>
</dbReference>
<gene>
    <name evidence="1" type="ORF">T01_9479</name>
</gene>
<evidence type="ECO:0000313" key="2">
    <source>
        <dbReference type="Proteomes" id="UP000054776"/>
    </source>
</evidence>
<reference evidence="1 2" key="1">
    <citation type="submission" date="2015-01" db="EMBL/GenBank/DDBJ databases">
        <title>Evolution of Trichinella species and genotypes.</title>
        <authorList>
            <person name="Korhonen P.K."/>
            <person name="Edoardo P."/>
            <person name="Giuseppe L.R."/>
            <person name="Gasser R.B."/>
        </authorList>
    </citation>
    <scope>NUCLEOTIDE SEQUENCE [LARGE SCALE GENOMIC DNA]</scope>
    <source>
        <strain evidence="1">ISS3</strain>
    </source>
</reference>
<evidence type="ECO:0000313" key="1">
    <source>
        <dbReference type="EMBL" id="KRY33253.1"/>
    </source>
</evidence>
<sequence>MKSSSYRPKGANRNYYIEDVRERGRNFTQTGPNRTIAGLTVEQTTKHLPTNNILIFATEAGVKLIARNKCWCGDGTFKIVSFWYQQLFTPHLFMLPVVYCLTVKKDLRSNSRIFEVLHSKTEELGIQLAPTKFVCDFETALIPANQGNYYLSENANGILPVNLVPAGFEILNLKRKFYSSISSESSFQLLKFRFGISMVWLCGPTTIWKVGTVARTTEHLYAAKGLLAKLAYRIQQRLHRNEISIGHILRSTSYHTLAPFHLCPLYIL</sequence>
<proteinExistence type="predicted"/>
<comment type="caution">
    <text evidence="1">The sequence shown here is derived from an EMBL/GenBank/DDBJ whole genome shotgun (WGS) entry which is preliminary data.</text>
</comment>